<dbReference type="STRING" id="1610489.SAMN06295981_2390"/>
<feature type="compositionally biased region" description="Low complexity" evidence="1">
    <location>
        <begin position="435"/>
        <end position="446"/>
    </location>
</feature>
<name>A0A1X7KBH9_9CORY</name>
<protein>
    <submittedName>
        <fullName evidence="3">Uncharacterized membrane protein</fullName>
    </submittedName>
</protein>
<evidence type="ECO:0000256" key="1">
    <source>
        <dbReference type="SAM" id="MobiDB-lite"/>
    </source>
</evidence>
<feature type="compositionally biased region" description="Pro residues" evidence="1">
    <location>
        <begin position="413"/>
        <end position="426"/>
    </location>
</feature>
<proteinExistence type="predicted"/>
<evidence type="ECO:0000313" key="3">
    <source>
        <dbReference type="EMBL" id="SMG37718.1"/>
    </source>
</evidence>
<organism evidence="3 4">
    <name type="scientific">Corynebacterium pollutisoli</name>
    <dbReference type="NCBI Taxonomy" id="1610489"/>
    <lineage>
        <taxon>Bacteria</taxon>
        <taxon>Bacillati</taxon>
        <taxon>Actinomycetota</taxon>
        <taxon>Actinomycetes</taxon>
        <taxon>Mycobacteriales</taxon>
        <taxon>Corynebacteriaceae</taxon>
        <taxon>Corynebacterium</taxon>
    </lineage>
</organism>
<dbReference type="Pfam" id="PF10011">
    <property type="entry name" value="DUF2254"/>
    <property type="match status" value="1"/>
</dbReference>
<keyword evidence="2" id="KW-1133">Transmembrane helix</keyword>
<feature type="transmembrane region" description="Helical" evidence="2">
    <location>
        <begin position="121"/>
        <end position="142"/>
    </location>
</feature>
<gene>
    <name evidence="3" type="ORF">SAMN06295981_2390</name>
</gene>
<dbReference type="AlphaFoldDB" id="A0A1X7KBH9"/>
<dbReference type="Proteomes" id="UP000193309">
    <property type="component" value="Unassembled WGS sequence"/>
</dbReference>
<keyword evidence="4" id="KW-1185">Reference proteome</keyword>
<keyword evidence="2" id="KW-0472">Membrane</keyword>
<feature type="compositionally biased region" description="Basic residues" evidence="1">
    <location>
        <begin position="447"/>
        <end position="457"/>
    </location>
</feature>
<evidence type="ECO:0000313" key="4">
    <source>
        <dbReference type="Proteomes" id="UP000193309"/>
    </source>
</evidence>
<dbReference type="EMBL" id="FXAR01000010">
    <property type="protein sequence ID" value="SMG37718.1"/>
    <property type="molecule type" value="Genomic_DNA"/>
</dbReference>
<feature type="region of interest" description="Disordered" evidence="1">
    <location>
        <begin position="380"/>
        <end position="457"/>
    </location>
</feature>
<reference evidence="4" key="1">
    <citation type="submission" date="2017-04" db="EMBL/GenBank/DDBJ databases">
        <authorList>
            <person name="Varghese N."/>
            <person name="Submissions S."/>
        </authorList>
    </citation>
    <scope>NUCLEOTIDE SEQUENCE [LARGE SCALE GENOMIC DNA]</scope>
    <source>
        <strain evidence="4">VDS</strain>
    </source>
</reference>
<feature type="transmembrane region" description="Helical" evidence="2">
    <location>
        <begin position="46"/>
        <end position="69"/>
    </location>
</feature>
<sequence>MIPAVSVVVALVAGVVIPTLEARDPGDPLFLAFSGGPDAAREVLGVIAAATISVTGLVFSNTLVVLQLVNSSFSPRMLDGFLRSRVVQGTLAIFLSTFVFALTVTRYVWNTREGDDGFVPRLSITIAFVMVLTCLGFFLAFIRHILSSMKVANVVSTIGTETLNLAKEMYPVHGDVDTHAQGPTWSPRPGDPRQEVCTGRTGNIVWFDYRRLLAWAAENDAVVTIDRSVGEFIVEGQCIMRVWRECEVSDRDCTQLNDAVGVRLERTMTQDVGFGVRQLVDIADRSLSPGTNDPTTTVQAIQELHRVLRYLVTCVEPSPYIADEEGDVRVVHRPQEITGFIDESLGEILNYAEGQAQVPGVMRDMVEDLLIASVDRYRPSTATGRRWSGGAPAWRTSCRGRTPRISPSSGSPAWPPRSSPPRPPRPPWRRRPRSARCGPAGAPGRRSPGRRSRRTPA</sequence>
<feature type="transmembrane region" description="Helical" evidence="2">
    <location>
        <begin position="90"/>
        <end position="109"/>
    </location>
</feature>
<accession>A0A1X7KBH9</accession>
<evidence type="ECO:0000256" key="2">
    <source>
        <dbReference type="SAM" id="Phobius"/>
    </source>
</evidence>
<keyword evidence="2" id="KW-0812">Transmembrane</keyword>
<dbReference type="InterPro" id="IPR018723">
    <property type="entry name" value="DUF2254_membrane"/>
</dbReference>